<dbReference type="OrthoDB" id="6021133at2759"/>
<evidence type="ECO:0000256" key="2">
    <source>
        <dbReference type="SAM" id="Coils"/>
    </source>
</evidence>
<dbReference type="PANTHER" id="PTHR23166:SF5">
    <property type="entry name" value="CTTNBP2 N-TERMINAL-LIKE PROTEIN"/>
    <property type="match status" value="1"/>
</dbReference>
<organism evidence="5 6">
    <name type="scientific">Varroa destructor</name>
    <name type="common">Honeybee mite</name>
    <dbReference type="NCBI Taxonomy" id="109461"/>
    <lineage>
        <taxon>Eukaryota</taxon>
        <taxon>Metazoa</taxon>
        <taxon>Ecdysozoa</taxon>
        <taxon>Arthropoda</taxon>
        <taxon>Chelicerata</taxon>
        <taxon>Arachnida</taxon>
        <taxon>Acari</taxon>
        <taxon>Parasitiformes</taxon>
        <taxon>Mesostigmata</taxon>
        <taxon>Gamasina</taxon>
        <taxon>Dermanyssoidea</taxon>
        <taxon>Varroidae</taxon>
        <taxon>Varroa</taxon>
    </lineage>
</organism>
<evidence type="ECO:0000256" key="3">
    <source>
        <dbReference type="SAM" id="MobiDB-lite"/>
    </source>
</evidence>
<feature type="region of interest" description="Disordered" evidence="3">
    <location>
        <begin position="622"/>
        <end position="644"/>
    </location>
</feature>
<feature type="compositionally biased region" description="Polar residues" evidence="3">
    <location>
        <begin position="191"/>
        <end position="204"/>
    </location>
</feature>
<dbReference type="PANTHER" id="PTHR23166">
    <property type="entry name" value="FILAMIN/GPBP-INTERACTING PROTEIN"/>
    <property type="match status" value="1"/>
</dbReference>
<evidence type="ECO:0000313" key="6">
    <source>
        <dbReference type="Proteomes" id="UP000594260"/>
    </source>
</evidence>
<sequence length="644" mass="67329">MKNDSDAQKIQKLRKNGIQIDNKDDFTMSFPSPGSCVGSGAPQSKTTTNNNNTSSSSSSSSSSNNNNNNNNNNNSNCNVAVGGPNTVKATSVHHGVSLDRNDLIKLLGVLEGELQAREVVIAVLKSERIKQLVYPVGPRLARPGPRNPLTQLWQDALAATENFPPSSTPASQHHCNSVAAHHNGHGGEGNLPSTAPSAVATTCGTPVLARSASSLSPTTAPPTTTSNNKQQQQQQQSSLDSAPSGTSQDVMNLSPATTTSASSITTTIASTTAATSFPSPASINHRIDVNAIHSLQEVQAKLLENMISQNNELLTKVKERCCGGCQCQGAGSILGAGFIHDQLPSREPKEEAKEEAQRLFEAETSASAVLGRVREREKQMVLLLLAERHRLVAKLDTARQNCVELLRALREEKARNAEIVDGLEEESKRSLLLEEQAEAVGRQHAAYRAQCRQEVDALREENARQKAEIERLRADLERATGGGVRSQLISGPAPGPAHHSSAAPAIAPAVLAQRAVAHAPAGFPTPSGVPASAIAARSGDESRATGRPAPPPVPPNKPAILRKPAHLTAGAGVIVTPIAAATSTAHTAPVNASTIVSAASHDTFEGEIKNFQSVFVTMKNASGGGPAPAPPQATPPAAAGGRHA</sequence>
<dbReference type="InterPro" id="IPR050719">
    <property type="entry name" value="Cortactin-Actin_Reg"/>
</dbReference>
<dbReference type="RefSeq" id="XP_022661551.1">
    <property type="nucleotide sequence ID" value="XM_022805816.1"/>
</dbReference>
<dbReference type="KEGG" id="vde:111250486"/>
<feature type="compositionally biased region" description="Polar residues" evidence="3">
    <location>
        <begin position="163"/>
        <end position="175"/>
    </location>
</feature>
<dbReference type="AlphaFoldDB" id="A0A7M7K7H4"/>
<feature type="coiled-coil region" evidence="2">
    <location>
        <begin position="395"/>
        <end position="482"/>
    </location>
</feature>
<dbReference type="InParanoid" id="A0A7M7K7H4"/>
<evidence type="ECO:0000313" key="5">
    <source>
        <dbReference type="EnsemblMetazoa" id="XP_022661551"/>
    </source>
</evidence>
<feature type="domain" description="Cortactin-binding protein-2 N-terminal" evidence="4">
    <location>
        <begin position="98"/>
        <end position="161"/>
    </location>
</feature>
<proteinExistence type="predicted"/>
<feature type="compositionally biased region" description="Low complexity" evidence="3">
    <location>
        <begin position="254"/>
        <end position="263"/>
    </location>
</feature>
<dbReference type="GeneID" id="111250486"/>
<keyword evidence="1 2" id="KW-0175">Coiled coil</keyword>
<dbReference type="Proteomes" id="UP000594260">
    <property type="component" value="Unplaced"/>
</dbReference>
<evidence type="ECO:0000259" key="4">
    <source>
        <dbReference type="Pfam" id="PF09727"/>
    </source>
</evidence>
<dbReference type="OMA" id="QMFVTMA"/>
<feature type="compositionally biased region" description="Low complexity" evidence="3">
    <location>
        <begin position="635"/>
        <end position="644"/>
    </location>
</feature>
<reference evidence="5" key="1">
    <citation type="submission" date="2021-01" db="UniProtKB">
        <authorList>
            <consortium name="EnsemblMetazoa"/>
        </authorList>
    </citation>
    <scope>IDENTIFICATION</scope>
</reference>
<dbReference type="InterPro" id="IPR019131">
    <property type="entry name" value="Cortactin-binding_p2_N"/>
</dbReference>
<evidence type="ECO:0000256" key="1">
    <source>
        <dbReference type="ARBA" id="ARBA00023054"/>
    </source>
</evidence>
<name>A0A7M7K7H4_VARDE</name>
<keyword evidence="6" id="KW-1185">Reference proteome</keyword>
<feature type="region of interest" description="Disordered" evidence="3">
    <location>
        <begin position="161"/>
        <end position="263"/>
    </location>
</feature>
<feature type="compositionally biased region" description="Polar residues" evidence="3">
    <location>
        <begin position="237"/>
        <end position="251"/>
    </location>
</feature>
<feature type="compositionally biased region" description="Low complexity" evidence="3">
    <location>
        <begin position="46"/>
        <end position="76"/>
    </location>
</feature>
<feature type="compositionally biased region" description="Low complexity" evidence="3">
    <location>
        <begin position="208"/>
        <end position="236"/>
    </location>
</feature>
<accession>A0A7M7K7H4</accession>
<dbReference type="EnsemblMetazoa" id="XM_022805816">
    <property type="protein sequence ID" value="XP_022661551"/>
    <property type="gene ID" value="LOC111250486"/>
</dbReference>
<feature type="region of interest" description="Disordered" evidence="3">
    <location>
        <begin position="1"/>
        <end position="86"/>
    </location>
</feature>
<protein>
    <recommendedName>
        <fullName evidence="4">Cortactin-binding protein-2 N-terminal domain-containing protein</fullName>
    </recommendedName>
</protein>
<feature type="region of interest" description="Disordered" evidence="3">
    <location>
        <begin position="521"/>
        <end position="555"/>
    </location>
</feature>
<dbReference type="Pfam" id="PF09727">
    <property type="entry name" value="CortBP2"/>
    <property type="match status" value="1"/>
</dbReference>